<dbReference type="AlphaFoldDB" id="A0AAV6PQ14"/>
<proteinExistence type="predicted"/>
<accession>A0AAV6PQ14</accession>
<protein>
    <submittedName>
        <fullName evidence="2">Uncharacterized protein</fullName>
    </submittedName>
</protein>
<name>A0AAV6PQ14_SOLSE</name>
<dbReference type="Proteomes" id="UP000693946">
    <property type="component" value="Linkage Group LG9"/>
</dbReference>
<keyword evidence="3" id="KW-1185">Reference proteome</keyword>
<evidence type="ECO:0000313" key="3">
    <source>
        <dbReference type="Proteomes" id="UP000693946"/>
    </source>
</evidence>
<evidence type="ECO:0000256" key="1">
    <source>
        <dbReference type="SAM" id="Coils"/>
    </source>
</evidence>
<dbReference type="EMBL" id="JAGKHQ010000021">
    <property type="protein sequence ID" value="KAG7474066.1"/>
    <property type="molecule type" value="Genomic_DNA"/>
</dbReference>
<reference evidence="2 3" key="1">
    <citation type="journal article" date="2021" name="Sci. Rep.">
        <title>Chromosome anchoring in Senegalese sole (Solea senegalensis) reveals sex-associated markers and genome rearrangements in flatfish.</title>
        <authorList>
            <person name="Guerrero-Cozar I."/>
            <person name="Gomez-Garrido J."/>
            <person name="Berbel C."/>
            <person name="Martinez-Blanch J.F."/>
            <person name="Alioto T."/>
            <person name="Claros M.G."/>
            <person name="Gagnaire P.A."/>
            <person name="Manchado M."/>
        </authorList>
    </citation>
    <scope>NUCLEOTIDE SEQUENCE [LARGE SCALE GENOMIC DNA]</scope>
    <source>
        <strain evidence="2">Sse05_10M</strain>
    </source>
</reference>
<feature type="coiled-coil region" evidence="1">
    <location>
        <begin position="14"/>
        <end position="41"/>
    </location>
</feature>
<organism evidence="2 3">
    <name type="scientific">Solea senegalensis</name>
    <name type="common">Senegalese sole</name>
    <dbReference type="NCBI Taxonomy" id="28829"/>
    <lineage>
        <taxon>Eukaryota</taxon>
        <taxon>Metazoa</taxon>
        <taxon>Chordata</taxon>
        <taxon>Craniata</taxon>
        <taxon>Vertebrata</taxon>
        <taxon>Euteleostomi</taxon>
        <taxon>Actinopterygii</taxon>
        <taxon>Neopterygii</taxon>
        <taxon>Teleostei</taxon>
        <taxon>Neoteleostei</taxon>
        <taxon>Acanthomorphata</taxon>
        <taxon>Carangaria</taxon>
        <taxon>Pleuronectiformes</taxon>
        <taxon>Pleuronectoidei</taxon>
        <taxon>Soleidae</taxon>
        <taxon>Solea</taxon>
    </lineage>
</organism>
<keyword evidence="1" id="KW-0175">Coiled coil</keyword>
<gene>
    <name evidence="2" type="ORF">JOB18_001728</name>
</gene>
<comment type="caution">
    <text evidence="2">The sequence shown here is derived from an EMBL/GenBank/DDBJ whole genome shotgun (WGS) entry which is preliminary data.</text>
</comment>
<sequence>MVGVFCQQYCSHSSANVKSVIQRLEEEIRDLESNITDSNSTDRDRLQHKEQELCNFLNERAKGALLRSRFTTIRDMDAPTSFFFGLEKSESGSKQMACLQLPGGRITTNPMKRHAVDYYSKLFQSETCCRDSVDELLQGLPQLTTEDREVLLHSITTFDDKTFDI</sequence>
<evidence type="ECO:0000313" key="2">
    <source>
        <dbReference type="EMBL" id="KAG7474066.1"/>
    </source>
</evidence>